<dbReference type="PANTHER" id="PTHR32039:SF7">
    <property type="entry name" value="COMPETENCE PROTEIN COMM"/>
    <property type="match status" value="1"/>
</dbReference>
<evidence type="ECO:0000313" key="6">
    <source>
        <dbReference type="Proteomes" id="UP000434580"/>
    </source>
</evidence>
<dbReference type="InterPro" id="IPR003593">
    <property type="entry name" value="AAA+_ATPase"/>
</dbReference>
<dbReference type="PRINTS" id="PR01657">
    <property type="entry name" value="MCMFAMILY"/>
</dbReference>
<gene>
    <name evidence="5" type="primary">comM</name>
    <name evidence="5" type="ORF">DPBNPPHM_00355</name>
</gene>
<sequence length="508" mass="55595">MSVATVYTRAVSALDAPQVNIEVHLSNGLPAFTLVGLPETAVRESKDRVRSAILNSQFEFPNKRITINLAPADLPKDGGRFDLPIALGILAASGQIPADSLHRFEFLGELALTGELRPVKGALMAAQNAESNERILILPTQNGAEAAIAVDNKHRIAGHLLEICAFLRQQGTLNTCLAPNLEPSDTQNNIDMAEIKGQHQAKRALEIAATGKHNILFSGPPGCGKSMLAERLPGILPTMTRDEALQHLAIRSLTSNSTDTRTWMQRPFRAPHHSSSAVALVGGGNPPKPGEISLAHQGVLFLDEIPEFTRNVLEALREPLESHRICISRANQQALFPARFQLIAAMNPCPCGYHGDTTNRCRCSPDQIHRYCGRLSGPLLDRIDIHIHLQPTPIEVMTRPQNAVEESSSRIRERVEQAYQRQIARQNKANGDLSGSELHQFGAFLPEATTALEHMAHQLQLSARGLQRAMRLARTIADLADSEHINRAHCLEACQYRQLAAAQPVTTL</sequence>
<dbReference type="GO" id="GO:0005524">
    <property type="term" value="F:ATP binding"/>
    <property type="evidence" value="ECO:0007669"/>
    <property type="project" value="UniProtKB-KW"/>
</dbReference>
<proteinExistence type="inferred from homology"/>
<dbReference type="PANTHER" id="PTHR32039">
    <property type="entry name" value="MAGNESIUM-CHELATASE SUBUNIT CHLI"/>
    <property type="match status" value="1"/>
</dbReference>
<evidence type="ECO:0000259" key="4">
    <source>
        <dbReference type="PROSITE" id="PS50051"/>
    </source>
</evidence>
<dbReference type="PROSITE" id="PS50051">
    <property type="entry name" value="MCM_2"/>
    <property type="match status" value="1"/>
</dbReference>
<dbReference type="InterPro" id="IPR025158">
    <property type="entry name" value="Mg_chelat-rel_C"/>
</dbReference>
<organism evidence="5 6">
    <name type="scientific">BD1-7 clade bacterium</name>
    <dbReference type="NCBI Taxonomy" id="2029982"/>
    <lineage>
        <taxon>Bacteria</taxon>
        <taxon>Pseudomonadati</taxon>
        <taxon>Pseudomonadota</taxon>
        <taxon>Gammaproteobacteria</taxon>
        <taxon>Cellvibrionales</taxon>
        <taxon>Spongiibacteraceae</taxon>
        <taxon>BD1-7 clade</taxon>
    </lineage>
</organism>
<dbReference type="OrthoDB" id="9813147at2"/>
<keyword evidence="2" id="KW-0547">Nucleotide-binding</keyword>
<comment type="similarity">
    <text evidence="1">Belongs to the Mg-chelatase subunits D/I family. ComM subfamily.</text>
</comment>
<reference evidence="5 6" key="1">
    <citation type="submission" date="2019-11" db="EMBL/GenBank/DDBJ databases">
        <authorList>
            <person name="Holert J."/>
        </authorList>
    </citation>
    <scope>NUCLEOTIDE SEQUENCE [LARGE SCALE GENOMIC DNA]</scope>
    <source>
        <strain evidence="5">BC5_2</strain>
    </source>
</reference>
<dbReference type="Gene3D" id="3.40.50.300">
    <property type="entry name" value="P-loop containing nucleotide triphosphate hydrolases"/>
    <property type="match status" value="1"/>
</dbReference>
<evidence type="ECO:0000256" key="2">
    <source>
        <dbReference type="ARBA" id="ARBA00022741"/>
    </source>
</evidence>
<evidence type="ECO:0000313" key="5">
    <source>
        <dbReference type="EMBL" id="CAA0081489.1"/>
    </source>
</evidence>
<name>A0A5S9N3H9_9GAMM</name>
<dbReference type="Pfam" id="PF01078">
    <property type="entry name" value="Mg_chelatase"/>
    <property type="match status" value="1"/>
</dbReference>
<evidence type="ECO:0000256" key="1">
    <source>
        <dbReference type="ARBA" id="ARBA00006354"/>
    </source>
</evidence>
<dbReference type="InterPro" id="IPR004482">
    <property type="entry name" value="Mg_chelat-rel"/>
</dbReference>
<dbReference type="InterPro" id="IPR020568">
    <property type="entry name" value="Ribosomal_Su5_D2-typ_SF"/>
</dbReference>
<dbReference type="Pfam" id="PF13335">
    <property type="entry name" value="Mg_chelatase_C"/>
    <property type="match status" value="1"/>
</dbReference>
<feature type="domain" description="MCM C-terminal AAA(+) ATPase" evidence="4">
    <location>
        <begin position="290"/>
        <end position="385"/>
    </location>
</feature>
<dbReference type="SUPFAM" id="SSF52540">
    <property type="entry name" value="P-loop containing nucleoside triphosphate hydrolases"/>
    <property type="match status" value="1"/>
</dbReference>
<dbReference type="Pfam" id="PF13541">
    <property type="entry name" value="ChlI"/>
    <property type="match status" value="1"/>
</dbReference>
<dbReference type="Gene3D" id="3.30.230.10">
    <property type="match status" value="1"/>
</dbReference>
<dbReference type="InterPro" id="IPR027417">
    <property type="entry name" value="P-loop_NTPase"/>
</dbReference>
<dbReference type="SMART" id="SM00382">
    <property type="entry name" value="AAA"/>
    <property type="match status" value="1"/>
</dbReference>
<dbReference type="NCBIfam" id="TIGR00368">
    <property type="entry name" value="YifB family Mg chelatase-like AAA ATPase"/>
    <property type="match status" value="1"/>
</dbReference>
<dbReference type="Proteomes" id="UP000434580">
    <property type="component" value="Unassembled WGS sequence"/>
</dbReference>
<dbReference type="AlphaFoldDB" id="A0A5S9N3H9"/>
<dbReference type="InterPro" id="IPR014721">
    <property type="entry name" value="Ribsml_uS5_D2-typ_fold_subgr"/>
</dbReference>
<dbReference type="InterPro" id="IPR045006">
    <property type="entry name" value="CHLI-like"/>
</dbReference>
<dbReference type="InterPro" id="IPR001208">
    <property type="entry name" value="MCM_dom"/>
</dbReference>
<protein>
    <submittedName>
        <fullName evidence="5">Competence protein ComM</fullName>
    </submittedName>
</protein>
<dbReference type="GO" id="GO:0003677">
    <property type="term" value="F:DNA binding"/>
    <property type="evidence" value="ECO:0007669"/>
    <property type="project" value="InterPro"/>
</dbReference>
<accession>A0A5S9N3H9</accession>
<dbReference type="SUPFAM" id="SSF54211">
    <property type="entry name" value="Ribosomal protein S5 domain 2-like"/>
    <property type="match status" value="1"/>
</dbReference>
<dbReference type="EMBL" id="CACSII010000001">
    <property type="protein sequence ID" value="CAA0081489.1"/>
    <property type="molecule type" value="Genomic_DNA"/>
</dbReference>
<keyword evidence="3" id="KW-0067">ATP-binding</keyword>
<dbReference type="CDD" id="cd00009">
    <property type="entry name" value="AAA"/>
    <property type="match status" value="1"/>
</dbReference>
<dbReference type="NCBIfam" id="NF007365">
    <property type="entry name" value="PRK09862.1"/>
    <property type="match status" value="1"/>
</dbReference>
<dbReference type="InterPro" id="IPR000523">
    <property type="entry name" value="Mg_chelatse_chII-like_cat_dom"/>
</dbReference>
<evidence type="ECO:0000256" key="3">
    <source>
        <dbReference type="ARBA" id="ARBA00022840"/>
    </source>
</evidence>